<gene>
    <name evidence="3" type="ORF">HOO65_090224</name>
</gene>
<keyword evidence="2" id="KW-0732">Signal</keyword>
<evidence type="ECO:0000313" key="4">
    <source>
        <dbReference type="Proteomes" id="UP001610728"/>
    </source>
</evidence>
<feature type="chain" id="PRO_5045281034" evidence="2">
    <location>
        <begin position="21"/>
        <end position="246"/>
    </location>
</feature>
<protein>
    <submittedName>
        <fullName evidence="3">Uncharacterized protein</fullName>
    </submittedName>
</protein>
<dbReference type="RefSeq" id="XP_070856110.1">
    <property type="nucleotide sequence ID" value="XM_071001645.1"/>
</dbReference>
<name>A0ABR4M9L3_9PEZI</name>
<evidence type="ECO:0000313" key="3">
    <source>
        <dbReference type="EMBL" id="KAL2884929.1"/>
    </source>
</evidence>
<keyword evidence="4" id="KW-1185">Reference proteome</keyword>
<feature type="signal peptide" evidence="2">
    <location>
        <begin position="1"/>
        <end position="20"/>
    </location>
</feature>
<organism evidence="3 4">
    <name type="scientific">Ceratocystis lukuohia</name>
    <dbReference type="NCBI Taxonomy" id="2019550"/>
    <lineage>
        <taxon>Eukaryota</taxon>
        <taxon>Fungi</taxon>
        <taxon>Dikarya</taxon>
        <taxon>Ascomycota</taxon>
        <taxon>Pezizomycotina</taxon>
        <taxon>Sordariomycetes</taxon>
        <taxon>Hypocreomycetidae</taxon>
        <taxon>Microascales</taxon>
        <taxon>Ceratocystidaceae</taxon>
        <taxon>Ceratocystis</taxon>
    </lineage>
</organism>
<comment type="caution">
    <text evidence="3">The sequence shown here is derived from an EMBL/GenBank/DDBJ whole genome shotgun (WGS) entry which is preliminary data.</text>
</comment>
<accession>A0ABR4M9L3</accession>
<dbReference type="EMBL" id="JABSNW010000009">
    <property type="protein sequence ID" value="KAL2884929.1"/>
    <property type="molecule type" value="Genomic_DNA"/>
</dbReference>
<feature type="compositionally biased region" description="Polar residues" evidence="1">
    <location>
        <begin position="201"/>
        <end position="211"/>
    </location>
</feature>
<evidence type="ECO:0000256" key="2">
    <source>
        <dbReference type="SAM" id="SignalP"/>
    </source>
</evidence>
<feature type="region of interest" description="Disordered" evidence="1">
    <location>
        <begin position="195"/>
        <end position="234"/>
    </location>
</feature>
<dbReference type="GeneID" id="98121448"/>
<sequence>MRFLTTLLPLALSLLSLSQATILDDHGYMVKTLENFDGVFISDENGDPEMVYGIGFYPSDKAVALRIFDNEQESGRKHKLELSQIYNAVAKARGWKREDLEWVVFETSDDQPTMELVSDIRNNRKLDSMEHVSIKPGNADWKEIFGTNSFQQAAMIKGSSPDTILIRAIQRTMLEMTYQVDCLCFHFVAPEIGTQEDKESTSATGKQTENSGGDREEEWDEKWEPEWETEGEDEAALRVLSGEAEE</sequence>
<evidence type="ECO:0000256" key="1">
    <source>
        <dbReference type="SAM" id="MobiDB-lite"/>
    </source>
</evidence>
<proteinExistence type="predicted"/>
<reference evidence="3 4" key="1">
    <citation type="submission" date="2020-05" db="EMBL/GenBank/DDBJ databases">
        <title>Ceratocystis lukuohia genome.</title>
        <authorList>
            <person name="Harrington T.C."/>
            <person name="Kim K."/>
            <person name="Mayers C.G."/>
        </authorList>
    </citation>
    <scope>NUCLEOTIDE SEQUENCE [LARGE SCALE GENOMIC DNA]</scope>
    <source>
        <strain evidence="3 4">C4212</strain>
    </source>
</reference>
<feature type="compositionally biased region" description="Acidic residues" evidence="1">
    <location>
        <begin position="215"/>
        <end position="234"/>
    </location>
</feature>
<dbReference type="Proteomes" id="UP001610728">
    <property type="component" value="Unassembled WGS sequence"/>
</dbReference>